<proteinExistence type="predicted"/>
<feature type="transmembrane region" description="Helical" evidence="2">
    <location>
        <begin position="170"/>
        <end position="189"/>
    </location>
</feature>
<dbReference type="EMBL" id="DVMW01000030">
    <property type="protein sequence ID" value="HIU35938.1"/>
    <property type="molecule type" value="Genomic_DNA"/>
</dbReference>
<feature type="transmembrane region" description="Helical" evidence="2">
    <location>
        <begin position="201"/>
        <end position="225"/>
    </location>
</feature>
<name>A0A9D1LCW1_9FIRM</name>
<comment type="caution">
    <text evidence="4">The sequence shown here is derived from an EMBL/GenBank/DDBJ whole genome shotgun (WGS) entry which is preliminary data.</text>
</comment>
<evidence type="ECO:0000313" key="5">
    <source>
        <dbReference type="Proteomes" id="UP000824071"/>
    </source>
</evidence>
<protein>
    <submittedName>
        <fullName evidence="4">DUF3592 domain-containing protein</fullName>
    </submittedName>
</protein>
<feature type="region of interest" description="Disordered" evidence="1">
    <location>
        <begin position="230"/>
        <end position="249"/>
    </location>
</feature>
<feature type="transmembrane region" description="Helical" evidence="2">
    <location>
        <begin position="130"/>
        <end position="149"/>
    </location>
</feature>
<evidence type="ECO:0000256" key="2">
    <source>
        <dbReference type="SAM" id="Phobius"/>
    </source>
</evidence>
<feature type="domain" description="DUF3592" evidence="3">
    <location>
        <begin position="66"/>
        <end position="123"/>
    </location>
</feature>
<evidence type="ECO:0000313" key="4">
    <source>
        <dbReference type="EMBL" id="HIU35938.1"/>
    </source>
</evidence>
<accession>A0A9D1LCW1</accession>
<evidence type="ECO:0000256" key="1">
    <source>
        <dbReference type="SAM" id="MobiDB-lite"/>
    </source>
</evidence>
<gene>
    <name evidence="4" type="ORF">IAC53_04930</name>
</gene>
<dbReference type="Proteomes" id="UP000824071">
    <property type="component" value="Unassembled WGS sequence"/>
</dbReference>
<dbReference type="InterPro" id="IPR021994">
    <property type="entry name" value="DUF3592"/>
</dbReference>
<organism evidence="4 5">
    <name type="scientific">Candidatus Fimenecus excrementigallinarum</name>
    <dbReference type="NCBI Taxonomy" id="2840816"/>
    <lineage>
        <taxon>Bacteria</taxon>
        <taxon>Bacillati</taxon>
        <taxon>Bacillota</taxon>
        <taxon>Clostridia</taxon>
        <taxon>Candidatus Fimenecus</taxon>
    </lineage>
</organism>
<reference evidence="4" key="2">
    <citation type="journal article" date="2021" name="PeerJ">
        <title>Extensive microbial diversity within the chicken gut microbiome revealed by metagenomics and culture.</title>
        <authorList>
            <person name="Gilroy R."/>
            <person name="Ravi A."/>
            <person name="Getino M."/>
            <person name="Pursley I."/>
            <person name="Horton D.L."/>
            <person name="Alikhan N.F."/>
            <person name="Baker D."/>
            <person name="Gharbi K."/>
            <person name="Hall N."/>
            <person name="Watson M."/>
            <person name="Adriaenssens E.M."/>
            <person name="Foster-Nyarko E."/>
            <person name="Jarju S."/>
            <person name="Secka A."/>
            <person name="Antonio M."/>
            <person name="Oren A."/>
            <person name="Chaudhuri R.R."/>
            <person name="La Ragione R."/>
            <person name="Hildebrand F."/>
            <person name="Pallen M.J."/>
        </authorList>
    </citation>
    <scope>NUCLEOTIDE SEQUENCE</scope>
    <source>
        <strain evidence="4">ChiGjej1B1-19959</strain>
    </source>
</reference>
<keyword evidence="2" id="KW-1133">Transmembrane helix</keyword>
<keyword evidence="2" id="KW-0812">Transmembrane</keyword>
<feature type="transmembrane region" description="Helical" evidence="2">
    <location>
        <begin position="12"/>
        <end position="34"/>
    </location>
</feature>
<sequence>MRVTKKSGGGPIAVVLLLPAIGAVLGLVLVGLGIREAARDTTRGYLEVTGYLTDYALQEAGGYDPQRSTETADTYRLVYRYNVDGRAYTLVTDYSTSFLPSRGSEATILYDPANPAASALDGPNRSENHLAFIGMFFLLGSLVFFLPFLPEKKQRKRGGKPSKCTAADRVGVCIGLLFLGVSYGALAVICNSYSPLGIARYYIHSFHFMLLVPLLMLAAGAAMLVKSLPHRKKQKPKPTDFPAHRDETP</sequence>
<evidence type="ECO:0000259" key="3">
    <source>
        <dbReference type="Pfam" id="PF12158"/>
    </source>
</evidence>
<dbReference type="Pfam" id="PF12158">
    <property type="entry name" value="DUF3592"/>
    <property type="match status" value="1"/>
</dbReference>
<reference evidence="4" key="1">
    <citation type="submission" date="2020-10" db="EMBL/GenBank/DDBJ databases">
        <authorList>
            <person name="Gilroy R."/>
        </authorList>
    </citation>
    <scope>NUCLEOTIDE SEQUENCE</scope>
    <source>
        <strain evidence="4">ChiGjej1B1-19959</strain>
    </source>
</reference>
<dbReference type="AlphaFoldDB" id="A0A9D1LCW1"/>
<keyword evidence="2" id="KW-0472">Membrane</keyword>